<comment type="similarity">
    <text evidence="1 10">Belongs to the Arg-specific ADP-ribosyltransferase family.</text>
</comment>
<evidence type="ECO:0000256" key="4">
    <source>
        <dbReference type="ARBA" id="ARBA00022695"/>
    </source>
</evidence>
<gene>
    <name evidence="12" type="primary">LOC102044771</name>
</gene>
<name>A0A6I9ZCA1_GEOFO</name>
<evidence type="ECO:0000313" key="11">
    <source>
        <dbReference type="Proteomes" id="UP000504602"/>
    </source>
</evidence>
<dbReference type="GO" id="GO:0106274">
    <property type="term" value="F:NAD+-protein-arginine ADP-ribosyltransferase activity"/>
    <property type="evidence" value="ECO:0007669"/>
    <property type="project" value="UniProtKB-EC"/>
</dbReference>
<dbReference type="AlphaFoldDB" id="A0A6I9ZCA1"/>
<evidence type="ECO:0000256" key="3">
    <source>
        <dbReference type="ARBA" id="ARBA00022679"/>
    </source>
</evidence>
<evidence type="ECO:0000256" key="8">
    <source>
        <dbReference type="ARBA" id="ARBA00023157"/>
    </source>
</evidence>
<keyword evidence="2 10" id="KW-0328">Glycosyltransferase</keyword>
<dbReference type="PROSITE" id="PS01291">
    <property type="entry name" value="ART"/>
    <property type="match status" value="1"/>
</dbReference>
<dbReference type="InterPro" id="IPR050999">
    <property type="entry name" value="ADP-ribosyltransferase_ARG"/>
</dbReference>
<evidence type="ECO:0000256" key="2">
    <source>
        <dbReference type="ARBA" id="ARBA00022676"/>
    </source>
</evidence>
<dbReference type="Pfam" id="PF01129">
    <property type="entry name" value="ART"/>
    <property type="match status" value="1"/>
</dbReference>
<dbReference type="GeneID" id="102044771"/>
<accession>A0A6I9ZCA1</accession>
<protein>
    <recommendedName>
        <fullName evidence="10">NAD(P)(+)--arginine ADP-ribosyltransferase</fullName>
        <ecNumber evidence="10">2.4.2.31</ecNumber>
    </recommendedName>
    <alternativeName>
        <fullName evidence="10">Mono(ADP-ribosyl)transferase</fullName>
    </alternativeName>
</protein>
<evidence type="ECO:0000256" key="5">
    <source>
        <dbReference type="ARBA" id="ARBA00022729"/>
    </source>
</evidence>
<dbReference type="InterPro" id="IPR000768">
    <property type="entry name" value="ART"/>
</dbReference>
<dbReference type="PANTHER" id="PTHR10339:SF19">
    <property type="entry name" value="GPI-LINKED NAD(P)(+)--ARGININE ADP-RIBOSYLTRANSFERASE 1"/>
    <property type="match status" value="1"/>
</dbReference>
<keyword evidence="6 10" id="KW-0521">NADP</keyword>
<dbReference type="PRINTS" id="PR00970">
    <property type="entry name" value="RIBTRNSFRASE"/>
</dbReference>
<organism evidence="11 12">
    <name type="scientific">Geospiza fortis</name>
    <name type="common">Medium ground-finch</name>
    <dbReference type="NCBI Taxonomy" id="48883"/>
    <lineage>
        <taxon>Eukaryota</taxon>
        <taxon>Metazoa</taxon>
        <taxon>Chordata</taxon>
        <taxon>Craniata</taxon>
        <taxon>Vertebrata</taxon>
        <taxon>Euteleostomi</taxon>
        <taxon>Archelosauria</taxon>
        <taxon>Archosauria</taxon>
        <taxon>Dinosauria</taxon>
        <taxon>Saurischia</taxon>
        <taxon>Theropoda</taxon>
        <taxon>Coelurosauria</taxon>
        <taxon>Aves</taxon>
        <taxon>Neognathae</taxon>
        <taxon>Neoaves</taxon>
        <taxon>Telluraves</taxon>
        <taxon>Australaves</taxon>
        <taxon>Passeriformes</taxon>
        <taxon>Thraupidae</taxon>
        <taxon>Geospiza</taxon>
    </lineage>
</organism>
<keyword evidence="11" id="KW-1185">Reference proteome</keyword>
<evidence type="ECO:0000256" key="6">
    <source>
        <dbReference type="ARBA" id="ARBA00022857"/>
    </source>
</evidence>
<comment type="catalytic activity">
    <reaction evidence="9 10">
        <text>L-arginyl-[protein] + NAD(+) = N(omega)-(ADP-D-ribosyl)-L-arginyl-[protein] + nicotinamide + H(+)</text>
        <dbReference type="Rhea" id="RHEA:19149"/>
        <dbReference type="Rhea" id="RHEA-COMP:10532"/>
        <dbReference type="Rhea" id="RHEA-COMP:15087"/>
        <dbReference type="ChEBI" id="CHEBI:15378"/>
        <dbReference type="ChEBI" id="CHEBI:17154"/>
        <dbReference type="ChEBI" id="CHEBI:29965"/>
        <dbReference type="ChEBI" id="CHEBI:57540"/>
        <dbReference type="ChEBI" id="CHEBI:142554"/>
        <dbReference type="EC" id="2.4.2.31"/>
    </reaction>
</comment>
<evidence type="ECO:0000256" key="10">
    <source>
        <dbReference type="RuleBase" id="RU361228"/>
    </source>
</evidence>
<keyword evidence="5 10" id="KW-0732">Signal</keyword>
<dbReference type="GO" id="GO:0005615">
    <property type="term" value="C:extracellular space"/>
    <property type="evidence" value="ECO:0007669"/>
    <property type="project" value="UniProtKB-ARBA"/>
</dbReference>
<feature type="chain" id="PRO_5027157219" description="NAD(P)(+)--arginine ADP-ribosyltransferase" evidence="10">
    <location>
        <begin position="20"/>
        <end position="266"/>
    </location>
</feature>
<dbReference type="SUPFAM" id="SSF56399">
    <property type="entry name" value="ADP-ribosylation"/>
    <property type="match status" value="1"/>
</dbReference>
<dbReference type="KEGG" id="gfr:102044771"/>
<dbReference type="FunFam" id="3.90.176.10:FF:000001">
    <property type="entry name" value="NAD(P)(+)--arginine ADP-ribosyltransferase"/>
    <property type="match status" value="1"/>
</dbReference>
<evidence type="ECO:0000256" key="9">
    <source>
        <dbReference type="ARBA" id="ARBA00047597"/>
    </source>
</evidence>
<evidence type="ECO:0000256" key="7">
    <source>
        <dbReference type="ARBA" id="ARBA00023027"/>
    </source>
</evidence>
<dbReference type="GO" id="GO:0016779">
    <property type="term" value="F:nucleotidyltransferase activity"/>
    <property type="evidence" value="ECO:0007669"/>
    <property type="project" value="UniProtKB-KW"/>
</dbReference>
<dbReference type="OrthoDB" id="423533at2759"/>
<dbReference type="GO" id="GO:0003950">
    <property type="term" value="F:NAD+ poly-ADP-ribosyltransferase activity"/>
    <property type="evidence" value="ECO:0007669"/>
    <property type="project" value="TreeGrafter"/>
</dbReference>
<keyword evidence="4" id="KW-0548">Nucleotidyltransferase</keyword>
<dbReference type="EC" id="2.4.2.31" evidence="10"/>
<dbReference type="Proteomes" id="UP000504602">
    <property type="component" value="Unplaced"/>
</dbReference>
<proteinExistence type="inferred from homology"/>
<evidence type="ECO:0000313" key="12">
    <source>
        <dbReference type="RefSeq" id="XP_014166651.1"/>
    </source>
</evidence>
<reference evidence="12" key="1">
    <citation type="submission" date="2025-08" db="UniProtKB">
        <authorList>
            <consortium name="RefSeq"/>
        </authorList>
    </citation>
    <scope>IDENTIFICATION</scope>
</reference>
<evidence type="ECO:0000256" key="1">
    <source>
        <dbReference type="ARBA" id="ARBA00009558"/>
    </source>
</evidence>
<keyword evidence="8" id="KW-1015">Disulfide bond</keyword>
<keyword evidence="3 10" id="KW-0808">Transferase</keyword>
<dbReference type="RefSeq" id="XP_014166651.1">
    <property type="nucleotide sequence ID" value="XM_014311176.1"/>
</dbReference>
<dbReference type="GO" id="GO:0046677">
    <property type="term" value="P:response to antibiotic"/>
    <property type="evidence" value="ECO:0007669"/>
    <property type="project" value="UniProtKB-ARBA"/>
</dbReference>
<feature type="signal peptide" evidence="10">
    <location>
        <begin position="1"/>
        <end position="19"/>
    </location>
</feature>
<dbReference type="PANTHER" id="PTHR10339">
    <property type="entry name" value="ADP-RIBOSYLTRANSFERASE"/>
    <property type="match status" value="1"/>
</dbReference>
<dbReference type="PROSITE" id="PS51996">
    <property type="entry name" value="TR_MART"/>
    <property type="match status" value="1"/>
</dbReference>
<dbReference type="GO" id="GO:0044194">
    <property type="term" value="C:cytolytic granule"/>
    <property type="evidence" value="ECO:0007669"/>
    <property type="project" value="UniProtKB-ARBA"/>
</dbReference>
<keyword evidence="7 10" id="KW-0520">NAD</keyword>
<dbReference type="Gene3D" id="3.90.176.10">
    <property type="entry name" value="Toxin ADP-ribosyltransferase, Chain A, domain 1"/>
    <property type="match status" value="1"/>
</dbReference>
<sequence length="266" mass="30336">MALLAHTLALLAMVVATVAIKVVPLDMAWDSFDDQYQGCGPAMHAKLPDLYSFERQMNHLFAWGWYRADAEWRRRGSPVSPLTSHWQAIALMAYTSPEVYKEFNAAVRTAGRSRQEYRNNFHFKMLHFLLTDALVTLRKAQNAKCHRVFRGVHDIHFQAWQGQRVRFGQFTSTSLSKGIALQFGADTIFEVHTCHGADIRQFSMYPGEEEVLIPPFETFTVTRVISDGRRTWIWLRSAGTFSKYNCQVSGSIPTAITHLAWATGIF</sequence>
<dbReference type="FunCoup" id="A0A6I9ZCA1">
    <property type="interactions" value="44"/>
</dbReference>
<dbReference type="InParanoid" id="A0A6I9ZCA1"/>